<dbReference type="KEGG" id="pchi:PC41400_26530"/>
<dbReference type="EMBL" id="CP026520">
    <property type="protein sequence ID" value="QAV21035.1"/>
    <property type="molecule type" value="Genomic_DNA"/>
</dbReference>
<keyword evidence="6" id="KW-1185">Reference proteome</keyword>
<dbReference type="AlphaFoldDB" id="A0A410X358"/>
<reference evidence="3 6" key="2">
    <citation type="submission" date="2022-05" db="EMBL/GenBank/DDBJ databases">
        <title>Genome Sequencing of Bee-Associated Microbes.</title>
        <authorList>
            <person name="Dunlap C."/>
        </authorList>
    </citation>
    <scope>NUCLEOTIDE SEQUENCE [LARGE SCALE GENOMIC DNA]</scope>
    <source>
        <strain evidence="3 6">NRRL B-23120</strain>
    </source>
</reference>
<feature type="domain" description="BPP" evidence="2">
    <location>
        <begin position="112"/>
        <end position="441"/>
    </location>
</feature>
<dbReference type="InterPro" id="IPR003431">
    <property type="entry name" value="B-propeller_Phytase"/>
</dbReference>
<evidence type="ECO:0000313" key="3">
    <source>
        <dbReference type="EMBL" id="MCY9597755.1"/>
    </source>
</evidence>
<reference evidence="4 5" key="1">
    <citation type="submission" date="2018-01" db="EMBL/GenBank/DDBJ databases">
        <title>The whole genome sequencing and assembly of Paenibacillus chitinolyticus KCCM 41400 strain.</title>
        <authorList>
            <person name="Kim J.-Y."/>
            <person name="Park M.-K."/>
            <person name="Lee Y.-J."/>
            <person name="Yi H."/>
            <person name="Bahn Y.-S."/>
            <person name="Kim J.F."/>
            <person name="Lee D.-W."/>
        </authorList>
    </citation>
    <scope>NUCLEOTIDE SEQUENCE [LARGE SCALE GENOMIC DNA]</scope>
    <source>
        <strain evidence="4 5">KCCM 41400</strain>
    </source>
</reference>
<dbReference type="GO" id="GO:0016158">
    <property type="term" value="F:inositol hexakisphosphate 3-phosphatase activity"/>
    <property type="evidence" value="ECO:0007669"/>
    <property type="project" value="InterPro"/>
</dbReference>
<dbReference type="Proteomes" id="UP000288943">
    <property type="component" value="Chromosome"/>
</dbReference>
<dbReference type="Gene3D" id="2.120.10.30">
    <property type="entry name" value="TolB, C-terminal domain"/>
    <property type="match status" value="1"/>
</dbReference>
<dbReference type="OrthoDB" id="292013at2"/>
<dbReference type="InterPro" id="IPR012854">
    <property type="entry name" value="Cu_amine_oxidase-like_N"/>
</dbReference>
<dbReference type="InterPro" id="IPR011042">
    <property type="entry name" value="6-blade_b-propeller_TolB-like"/>
</dbReference>
<dbReference type="PROSITE" id="PS51662">
    <property type="entry name" value="BP_PHYTASE"/>
    <property type="match status" value="1"/>
</dbReference>
<dbReference type="SUPFAM" id="SSF50956">
    <property type="entry name" value="Thermostable phytase (3-phytase)"/>
    <property type="match status" value="1"/>
</dbReference>
<sequence length="462" mass="49533">MKLFKSFSVLLIAASFYSQAAWASVEEGYEPLRDMLEQAGARVTWNQSTLTADFALQSGLEGSVTIGNDGYKLNGTDGKLNGHVKLIGDKTYVPPGFVELVLSKLRSGGGDQTAVGEALARVTADGETEAVDTGEDAADDPAVWVHPDDPAKSKLLATNKGGGILVYNLDGKQVQSYKLGKMNNIDVRYGYELNGKRMDIAAATNRTSNTVDVFSINPETGALTNIAAKPIKSDMGEVYGFSLYHSLKTGKYYALVLGKEGEFEQIELIPGPAGVEGKLVRHFKLASQSEGIVADDEYGTIYIAEEDAAIWKIGAEPDSGLKPYAKVDEAGKGHLTADIEGLALYYGADGKGYLMASSQGSSTYAVYNRQGTNRYLGSFAVQDGLIDGTTGTDGIDVVGFGLGPAYPNGIFVAQDDENTDNGKKRNQNFKIVSWDKLAKSFHAPLRIDNDIDPRKLSSRKNG</sequence>
<evidence type="ECO:0000313" key="4">
    <source>
        <dbReference type="EMBL" id="QAV21035.1"/>
    </source>
</evidence>
<feature type="chain" id="PRO_5039027217" evidence="1">
    <location>
        <begin position="21"/>
        <end position="462"/>
    </location>
</feature>
<dbReference type="Pfam" id="PF02333">
    <property type="entry name" value="Phytase"/>
    <property type="match status" value="1"/>
</dbReference>
<dbReference type="Proteomes" id="UP001527202">
    <property type="component" value="Unassembled WGS sequence"/>
</dbReference>
<gene>
    <name evidence="3" type="ORF">M5X16_18480</name>
    <name evidence="4" type="ORF">PC41400_26530</name>
</gene>
<dbReference type="Pfam" id="PF07833">
    <property type="entry name" value="Cu_amine_oxidN1"/>
    <property type="match status" value="1"/>
</dbReference>
<evidence type="ECO:0000313" key="5">
    <source>
        <dbReference type="Proteomes" id="UP000288943"/>
    </source>
</evidence>
<evidence type="ECO:0000259" key="2">
    <source>
        <dbReference type="PROSITE" id="PS51662"/>
    </source>
</evidence>
<dbReference type="RefSeq" id="WP_042234620.1">
    <property type="nucleotide sequence ID" value="NZ_CP026520.1"/>
</dbReference>
<evidence type="ECO:0000256" key="1">
    <source>
        <dbReference type="SAM" id="SignalP"/>
    </source>
</evidence>
<keyword evidence="1" id="KW-0732">Signal</keyword>
<dbReference type="SUPFAM" id="SSF55383">
    <property type="entry name" value="Copper amine oxidase, domain N"/>
    <property type="match status" value="1"/>
</dbReference>
<proteinExistence type="predicted"/>
<organism evidence="4 5">
    <name type="scientific">Paenibacillus chitinolyticus</name>
    <dbReference type="NCBI Taxonomy" id="79263"/>
    <lineage>
        <taxon>Bacteria</taxon>
        <taxon>Bacillati</taxon>
        <taxon>Bacillota</taxon>
        <taxon>Bacilli</taxon>
        <taxon>Bacillales</taxon>
        <taxon>Paenibacillaceae</taxon>
        <taxon>Paenibacillus</taxon>
    </lineage>
</organism>
<protein>
    <submittedName>
        <fullName evidence="3 4">Phytase</fullName>
    </submittedName>
</protein>
<accession>A0A410X358</accession>
<dbReference type="GeneID" id="95378351"/>
<evidence type="ECO:0000313" key="6">
    <source>
        <dbReference type="Proteomes" id="UP001527202"/>
    </source>
</evidence>
<feature type="signal peptide" evidence="1">
    <location>
        <begin position="1"/>
        <end position="20"/>
    </location>
</feature>
<dbReference type="InterPro" id="IPR036582">
    <property type="entry name" value="Mao_N_sf"/>
</dbReference>
<name>A0A410X358_9BACL</name>
<dbReference type="EMBL" id="JAMDMJ010000024">
    <property type="protein sequence ID" value="MCY9597755.1"/>
    <property type="molecule type" value="Genomic_DNA"/>
</dbReference>
<dbReference type="Gene3D" id="3.30.457.10">
    <property type="entry name" value="Copper amine oxidase-like, N-terminal domain"/>
    <property type="match status" value="1"/>
</dbReference>